<dbReference type="AlphaFoldDB" id="A0ABD3PS38"/>
<organism evidence="2 3">
    <name type="scientific">Cyclotella cryptica</name>
    <dbReference type="NCBI Taxonomy" id="29204"/>
    <lineage>
        <taxon>Eukaryota</taxon>
        <taxon>Sar</taxon>
        <taxon>Stramenopiles</taxon>
        <taxon>Ochrophyta</taxon>
        <taxon>Bacillariophyta</taxon>
        <taxon>Coscinodiscophyceae</taxon>
        <taxon>Thalassiosirophycidae</taxon>
        <taxon>Stephanodiscales</taxon>
        <taxon>Stephanodiscaceae</taxon>
        <taxon>Cyclotella</taxon>
    </lineage>
</organism>
<dbReference type="InterPro" id="IPR005365">
    <property type="entry name" value="Npr3"/>
</dbReference>
<dbReference type="Proteomes" id="UP001516023">
    <property type="component" value="Unassembled WGS sequence"/>
</dbReference>
<accession>A0ABD3PS38</accession>
<feature type="region of interest" description="Disordered" evidence="1">
    <location>
        <begin position="163"/>
        <end position="199"/>
    </location>
</feature>
<sequence>MDAHEDTTGRMGVLGIGLVMEEVGKGARLVFRYPASPPPYFMGCKTRRTANASGESAQRPTPRSSKAQQKDDPSVGSNGASGSIDLFFDLPARVISKLFRPKRPLCGQPLTLNVSGTTFCCRAELFDNAQSCPSTVGGDGSERPLVLFSVIVALAPLVTSHQSSSSKSSTRFHHHDTSHLADSSSTSDKSNNNSPHRRIDSTFTTIERIHCNLARLCKVLTREEMRCQYVTLQCQKLLSVRKDYEDNLLPVSRGNSANSIAEANHSNPATQDDSGSNNTRRISNSSVSNAGGSQILSKDKRTLGQTTSGSGNTTEAKGAPGTYSPDNNQDRKGMSPHEKRESIQQLIEMMFASSPPVSNHGNLARELAAVFHFLAKHDDPASPSTASVILSRASGRDGVIYINRHVAVSLDSIDAKPTTVDRNGQSKLPDNEPHVDVVNPYETLLFPNSSPPEILLGIENVTFPCSVGSSTSTTDISASVSISHAIRRMLAQLHPGKSLQEVALDSALSLNHVLEAAKWLVHAGICLTAMPVTRNSRYVCVEGVVDKMKKLALPFWQAFHSKSRNRQFHFGNGDKKSDVTGVPHIFLIVSALTSNAEAPEKQQSHAAAAPRLGDVIHSLCGTHGHSLDSDSQYRWNVSKREKDSSKSNPFRFERPVSHENVGSAVQREDSSMEDVVYSMAVWLVSNSVICQVDGWQ</sequence>
<feature type="compositionally biased region" description="Polar residues" evidence="1">
    <location>
        <begin position="49"/>
        <end position="67"/>
    </location>
</feature>
<gene>
    <name evidence="2" type="ORF">HJC23_004927</name>
</gene>
<feature type="region of interest" description="Disordered" evidence="1">
    <location>
        <begin position="258"/>
        <end position="341"/>
    </location>
</feature>
<comment type="caution">
    <text evidence="2">The sequence shown here is derived from an EMBL/GenBank/DDBJ whole genome shotgun (WGS) entry which is preliminary data.</text>
</comment>
<evidence type="ECO:0000313" key="3">
    <source>
        <dbReference type="Proteomes" id="UP001516023"/>
    </source>
</evidence>
<evidence type="ECO:0000313" key="2">
    <source>
        <dbReference type="EMBL" id="KAL3790945.1"/>
    </source>
</evidence>
<proteinExistence type="predicted"/>
<dbReference type="EMBL" id="JABMIG020000120">
    <property type="protein sequence ID" value="KAL3790945.1"/>
    <property type="molecule type" value="Genomic_DNA"/>
</dbReference>
<feature type="compositionally biased region" description="Polar residues" evidence="1">
    <location>
        <begin position="303"/>
        <end position="315"/>
    </location>
</feature>
<feature type="compositionally biased region" description="Basic and acidic residues" evidence="1">
    <location>
        <begin position="639"/>
        <end position="657"/>
    </location>
</feature>
<evidence type="ECO:0000256" key="1">
    <source>
        <dbReference type="SAM" id="MobiDB-lite"/>
    </source>
</evidence>
<feature type="region of interest" description="Disordered" evidence="1">
    <location>
        <begin position="639"/>
        <end position="668"/>
    </location>
</feature>
<feature type="compositionally biased region" description="Polar residues" evidence="1">
    <location>
        <begin position="258"/>
        <end position="296"/>
    </location>
</feature>
<feature type="compositionally biased region" description="Basic and acidic residues" evidence="1">
    <location>
        <begin position="328"/>
        <end position="341"/>
    </location>
</feature>
<protein>
    <recommendedName>
        <fullName evidence="4">Nitrogen permease regulator 3</fullName>
    </recommendedName>
</protein>
<feature type="region of interest" description="Disordered" evidence="1">
    <location>
        <begin position="44"/>
        <end position="78"/>
    </location>
</feature>
<dbReference type="PANTHER" id="PTHR13153:SF5">
    <property type="entry name" value="GATOR COMPLEX PROTEIN NPRL3"/>
    <property type="match status" value="1"/>
</dbReference>
<name>A0ABD3PS38_9STRA</name>
<reference evidence="2 3" key="1">
    <citation type="journal article" date="2020" name="G3 (Bethesda)">
        <title>Improved Reference Genome for Cyclotella cryptica CCMP332, a Model for Cell Wall Morphogenesis, Salinity Adaptation, and Lipid Production in Diatoms (Bacillariophyta).</title>
        <authorList>
            <person name="Roberts W.R."/>
            <person name="Downey K.M."/>
            <person name="Ruck E.C."/>
            <person name="Traller J.C."/>
            <person name="Alverson A.J."/>
        </authorList>
    </citation>
    <scope>NUCLEOTIDE SEQUENCE [LARGE SCALE GENOMIC DNA]</scope>
    <source>
        <strain evidence="2 3">CCMP332</strain>
    </source>
</reference>
<dbReference type="PANTHER" id="PTHR13153">
    <property type="entry name" value="CGTHBA PROTEIN -14 GENE PROTEIN"/>
    <property type="match status" value="1"/>
</dbReference>
<feature type="compositionally biased region" description="Low complexity" evidence="1">
    <location>
        <begin position="180"/>
        <end position="194"/>
    </location>
</feature>
<evidence type="ECO:0008006" key="4">
    <source>
        <dbReference type="Google" id="ProtNLM"/>
    </source>
</evidence>
<keyword evidence="3" id="KW-1185">Reference proteome</keyword>